<reference evidence="16" key="1">
    <citation type="submission" date="2009-05" db="EMBL/GenBank/DDBJ databases">
        <title>Complete sequence of chromosome of Thauera sp. MZ1T.</title>
        <authorList>
            <consortium name="US DOE Joint Genome Institute"/>
            <person name="Lucas S."/>
            <person name="Copeland A."/>
            <person name="Lapidus A."/>
            <person name="Glavina del Rio T."/>
            <person name="Dalin E."/>
            <person name="Tice H."/>
            <person name="Bruce D."/>
            <person name="Goodwin L."/>
            <person name="Pitluck S."/>
            <person name="Sims D."/>
            <person name="Brettin T."/>
            <person name="Detter J.C."/>
            <person name="Han C."/>
            <person name="Larimer F."/>
            <person name="Land M."/>
            <person name="Hauser L."/>
            <person name="Kyrpides N."/>
            <person name="Mikhailova N."/>
            <person name="Sayler G.S."/>
        </authorList>
    </citation>
    <scope>NUCLEOTIDE SEQUENCE [LARGE SCALE GENOMIC DNA]</scope>
    <source>
        <strain evidence="16">MZ1T</strain>
    </source>
</reference>
<dbReference type="PIRSF" id="PIRSF005784">
    <property type="entry name" value="Elect_transpt_RnfB"/>
    <property type="match status" value="1"/>
</dbReference>
<dbReference type="GO" id="GO:0046872">
    <property type="term" value="F:metal ion binding"/>
    <property type="evidence" value="ECO:0007669"/>
    <property type="project" value="UniProtKB-KW"/>
</dbReference>
<name>C4KB13_THASP</name>
<evidence type="ECO:0000256" key="1">
    <source>
        <dbReference type="ARBA" id="ARBA00022448"/>
    </source>
</evidence>
<evidence type="ECO:0000256" key="3">
    <source>
        <dbReference type="ARBA" id="ARBA00022723"/>
    </source>
</evidence>
<feature type="binding site" evidence="10 11">
    <location>
        <position position="148"/>
    </location>
    <ligand>
        <name>[4Fe-4S] cluster</name>
        <dbReference type="ChEBI" id="CHEBI:49883"/>
        <label>3</label>
    </ligand>
</feature>
<feature type="domain" description="4Fe-4S ferredoxin-type" evidence="12">
    <location>
        <begin position="133"/>
        <end position="162"/>
    </location>
</feature>
<evidence type="ECO:0000313" key="16">
    <source>
        <dbReference type="Proteomes" id="UP000002186"/>
    </source>
</evidence>
<protein>
    <recommendedName>
        <fullName evidence="10">Ion-translocating oxidoreductase complex subunit B</fullName>
        <ecNumber evidence="10">7.-.-.-</ecNumber>
    </recommendedName>
    <alternativeName>
        <fullName evidence="10">Rnf electron transport complex subunit B</fullName>
    </alternativeName>
</protein>
<keyword evidence="5 10" id="KW-1278">Translocase</keyword>
<dbReference type="PROSITE" id="PS00198">
    <property type="entry name" value="4FE4S_FER_1"/>
    <property type="match status" value="1"/>
</dbReference>
<dbReference type="EC" id="7.-.-.-" evidence="10"/>
<evidence type="ECO:0000256" key="10">
    <source>
        <dbReference type="HAMAP-Rule" id="MF_00463"/>
    </source>
</evidence>
<keyword evidence="6 10" id="KW-0249">Electron transport</keyword>
<feature type="binding site" evidence="10 11">
    <location>
        <position position="118"/>
    </location>
    <ligand>
        <name>[4Fe-4S] cluster</name>
        <dbReference type="ChEBI" id="CHEBI:49883"/>
        <label>2</label>
    </ligand>
</feature>
<keyword evidence="7 10" id="KW-0408">Iron</keyword>
<keyword evidence="10" id="KW-0997">Cell inner membrane</keyword>
<gene>
    <name evidence="10" type="primary">rnfB</name>
    <name evidence="14" type="ordered locus">Tmz1t_2990</name>
    <name evidence="15" type="ORF">E6Q80_07825</name>
</gene>
<feature type="binding site" evidence="10 11">
    <location>
        <position position="51"/>
    </location>
    <ligand>
        <name>[4Fe-4S] cluster</name>
        <dbReference type="ChEBI" id="CHEBI:49883"/>
        <label>1</label>
    </ligand>
</feature>
<feature type="domain" description="4Fe-4S" evidence="13">
    <location>
        <begin position="31"/>
        <end position="90"/>
    </location>
</feature>
<feature type="binding site" evidence="10 11">
    <location>
        <position position="122"/>
    </location>
    <ligand>
        <name>[4Fe-4S] cluster</name>
        <dbReference type="ChEBI" id="CHEBI:49883"/>
        <label>3</label>
    </ligand>
</feature>
<reference evidence="15 17" key="3">
    <citation type="submission" date="2018-09" db="EMBL/GenBank/DDBJ databases">
        <title>Metagenome Assembled Genomes from an Advanced Water Purification Facility.</title>
        <authorList>
            <person name="Stamps B.W."/>
            <person name="Spear J.R."/>
        </authorList>
    </citation>
    <scope>NUCLEOTIDE SEQUENCE [LARGE SCALE GENOMIC DNA]</scope>
    <source>
        <strain evidence="15">Bin_27_1</strain>
    </source>
</reference>
<evidence type="ECO:0000256" key="9">
    <source>
        <dbReference type="ARBA" id="ARBA00023136"/>
    </source>
</evidence>
<dbReference type="EMBL" id="CP001281">
    <property type="protein sequence ID" value="ACR01589.1"/>
    <property type="molecule type" value="Genomic_DNA"/>
</dbReference>
<keyword evidence="4 10" id="KW-0677">Repeat</keyword>
<dbReference type="PROSITE" id="PS51379">
    <property type="entry name" value="4FE4S_FER_2"/>
    <property type="match status" value="2"/>
</dbReference>
<dbReference type="HOGENOM" id="CLU_063448_2_0_4"/>
<dbReference type="KEGG" id="tmz:Tmz1t_2990"/>
<feature type="binding site" evidence="10 11">
    <location>
        <position position="142"/>
    </location>
    <ligand>
        <name>[4Fe-4S] cluster</name>
        <dbReference type="ChEBI" id="CHEBI:49883"/>
        <label>3</label>
    </ligand>
</feature>
<keyword evidence="10" id="KW-1003">Cell membrane</keyword>
<feature type="binding site" evidence="10 11">
    <location>
        <position position="115"/>
    </location>
    <ligand>
        <name>[4Fe-4S] cluster</name>
        <dbReference type="ChEBI" id="CHEBI:49883"/>
        <label>2</label>
    </ligand>
</feature>
<keyword evidence="8 10" id="KW-0411">Iron-sulfur</keyword>
<dbReference type="SUPFAM" id="SSF54862">
    <property type="entry name" value="4Fe-4S ferredoxins"/>
    <property type="match status" value="1"/>
</dbReference>
<dbReference type="EMBL" id="SSFD01000111">
    <property type="protein sequence ID" value="TXH86332.1"/>
    <property type="molecule type" value="Genomic_DNA"/>
</dbReference>
<feature type="binding site" evidence="10 11">
    <location>
        <position position="145"/>
    </location>
    <ligand>
        <name>[4Fe-4S] cluster</name>
        <dbReference type="ChEBI" id="CHEBI:49883"/>
        <label>3</label>
    </ligand>
</feature>
<keyword evidence="9 10" id="KW-0472">Membrane</keyword>
<feature type="binding site" evidence="10 11">
    <location>
        <position position="152"/>
    </location>
    <ligand>
        <name>[4Fe-4S] cluster</name>
        <dbReference type="ChEBI" id="CHEBI:49883"/>
        <label>2</label>
    </ligand>
</feature>
<evidence type="ECO:0000313" key="14">
    <source>
        <dbReference type="EMBL" id="ACR01589.1"/>
    </source>
</evidence>
<evidence type="ECO:0000256" key="5">
    <source>
        <dbReference type="ARBA" id="ARBA00022967"/>
    </source>
</evidence>
<dbReference type="InterPro" id="IPR010207">
    <property type="entry name" value="Elect_transpt_cplx_RnfB/RsxB"/>
</dbReference>
<dbReference type="GO" id="GO:0022900">
    <property type="term" value="P:electron transport chain"/>
    <property type="evidence" value="ECO:0007669"/>
    <property type="project" value="UniProtKB-UniRule"/>
</dbReference>
<comment type="function">
    <text evidence="10">Part of a membrane-bound complex that couples electron transfer with translocation of ions across the membrane.</text>
</comment>
<dbReference type="InterPro" id="IPR050395">
    <property type="entry name" value="4Fe4S_Ferredoxin_RnfB"/>
</dbReference>
<reference evidence="14 16" key="2">
    <citation type="journal article" date="2012" name="Stand. Genomic Sci.">
        <title>Complete genome sequence of Thauera aminoaromatica strain MZ1T.</title>
        <authorList>
            <person name="Jiang K."/>
            <person name="Sanseverino J."/>
            <person name="Chauhan A."/>
            <person name="Lucas S."/>
            <person name="Copeland A."/>
            <person name="Lapidus A."/>
            <person name="Del Rio T.G."/>
            <person name="Dalin E."/>
            <person name="Tice H."/>
            <person name="Bruce D."/>
            <person name="Goodwin L."/>
            <person name="Pitluck S."/>
            <person name="Sims D."/>
            <person name="Brettin T."/>
            <person name="Detter J.C."/>
            <person name="Han C."/>
            <person name="Chang Y.J."/>
            <person name="Larimer F."/>
            <person name="Land M."/>
            <person name="Hauser L."/>
            <person name="Kyrpides N.C."/>
            <person name="Mikhailova N."/>
            <person name="Moser S."/>
            <person name="Jegier P."/>
            <person name="Close D."/>
            <person name="Debruyn J.M."/>
            <person name="Wang Y."/>
            <person name="Layton A.C."/>
            <person name="Allen M.S."/>
            <person name="Sayler G.S."/>
        </authorList>
    </citation>
    <scope>NUCLEOTIDE SEQUENCE [LARGE SCALE GENOMIC DNA]</scope>
    <source>
        <strain evidence="14 16">MZ1T</strain>
    </source>
</reference>
<evidence type="ECO:0000256" key="11">
    <source>
        <dbReference type="PIRSR" id="PIRSR005784-1"/>
    </source>
</evidence>
<dbReference type="AlphaFoldDB" id="C4KB13"/>
<organism evidence="14 16">
    <name type="scientific">Thauera aminoaromatica</name>
    <dbReference type="NCBI Taxonomy" id="164330"/>
    <lineage>
        <taxon>Bacteria</taxon>
        <taxon>Pseudomonadati</taxon>
        <taxon>Pseudomonadota</taxon>
        <taxon>Betaproteobacteria</taxon>
        <taxon>Rhodocyclales</taxon>
        <taxon>Zoogloeaceae</taxon>
        <taxon>Thauera</taxon>
    </lineage>
</organism>
<comment type="subcellular location">
    <subcellularLocation>
        <location evidence="10">Cell inner membrane</location>
    </subcellularLocation>
</comment>
<dbReference type="PANTHER" id="PTHR43560">
    <property type="entry name" value="ION-TRANSLOCATING OXIDOREDUCTASE COMPLEX SUBUNIT B"/>
    <property type="match status" value="1"/>
</dbReference>
<dbReference type="InterPro" id="IPR007202">
    <property type="entry name" value="4Fe-4S_dom"/>
</dbReference>
<evidence type="ECO:0000256" key="7">
    <source>
        <dbReference type="ARBA" id="ARBA00023004"/>
    </source>
</evidence>
<dbReference type="GO" id="GO:0005886">
    <property type="term" value="C:plasma membrane"/>
    <property type="evidence" value="ECO:0007669"/>
    <property type="project" value="UniProtKB-SubCell"/>
</dbReference>
<dbReference type="PANTHER" id="PTHR43560:SF1">
    <property type="entry name" value="ION-TRANSLOCATING OXIDOREDUCTASE COMPLEX SUBUNIT B"/>
    <property type="match status" value="1"/>
</dbReference>
<dbReference type="HAMAP" id="MF_00463">
    <property type="entry name" value="RsxB_RnfB"/>
    <property type="match status" value="1"/>
</dbReference>
<sequence>MTMILSVVAVAALGLALGWLLGLASQWLGATTDPVVERIAEALPGSQCGQCGFAGCAQAAAAVAAGDAPVTLCPPGGRAVAEKLAQILGATFDPGNLPDRGPLLARVRTDACIGCSRCIKSCPTDAILGATKQLHVVLEEACIGCGACAEVCPTGGIDLEGIPVTLRNWRWHKPGVGHA</sequence>
<dbReference type="OrthoDB" id="9789936at2"/>
<comment type="subunit">
    <text evidence="10">The complex is composed of six subunits: RnfA, RnfB, RnfC, RnfD, RnfE and RnfG.</text>
</comment>
<dbReference type="InterPro" id="IPR017896">
    <property type="entry name" value="4Fe4S_Fe-S-bd"/>
</dbReference>
<dbReference type="Pfam" id="PF04060">
    <property type="entry name" value="FeS"/>
    <property type="match status" value="1"/>
</dbReference>
<dbReference type="Proteomes" id="UP000321192">
    <property type="component" value="Unassembled WGS sequence"/>
</dbReference>
<dbReference type="GO" id="GO:0051539">
    <property type="term" value="F:4 iron, 4 sulfur cluster binding"/>
    <property type="evidence" value="ECO:0007669"/>
    <property type="project" value="UniProtKB-UniRule"/>
</dbReference>
<feature type="binding site" evidence="10 11">
    <location>
        <position position="56"/>
    </location>
    <ligand>
        <name>[4Fe-4S] cluster</name>
        <dbReference type="ChEBI" id="CHEBI:49883"/>
        <label>1</label>
    </ligand>
</feature>
<accession>C4KB13</accession>
<feature type="binding site" evidence="10 11">
    <location>
        <position position="48"/>
    </location>
    <ligand>
        <name>[4Fe-4S] cluster</name>
        <dbReference type="ChEBI" id="CHEBI:49883"/>
        <label>1</label>
    </ligand>
</feature>
<proteinExistence type="inferred from homology"/>
<comment type="cofactor">
    <cofactor evidence="10 11">
        <name>[4Fe-4S] cluster</name>
        <dbReference type="ChEBI" id="CHEBI:49883"/>
    </cofactor>
    <text evidence="10 11">Binds 3 [4Fe-4S] clusters.</text>
</comment>
<dbReference type="InterPro" id="IPR017900">
    <property type="entry name" value="4Fe4S_Fe_S_CS"/>
</dbReference>
<dbReference type="STRING" id="85643.Tmz1t_2990"/>
<evidence type="ECO:0000259" key="13">
    <source>
        <dbReference type="PROSITE" id="PS51656"/>
    </source>
</evidence>
<dbReference type="PROSITE" id="PS51656">
    <property type="entry name" value="4FE4S"/>
    <property type="match status" value="1"/>
</dbReference>
<feature type="domain" description="4Fe-4S ferredoxin-type" evidence="12">
    <location>
        <begin position="103"/>
        <end position="132"/>
    </location>
</feature>
<dbReference type="InterPro" id="IPR016463">
    <property type="entry name" value="RnfB/RsxB_Proteobac"/>
</dbReference>
<dbReference type="Gene3D" id="1.10.15.40">
    <property type="entry name" value="Electron transport complex subunit B, putative Fe-S cluster"/>
    <property type="match status" value="1"/>
</dbReference>
<keyword evidence="2 10" id="KW-0004">4Fe-4S</keyword>
<dbReference type="GO" id="GO:0009055">
    <property type="term" value="F:electron transfer activity"/>
    <property type="evidence" value="ECO:0007669"/>
    <property type="project" value="InterPro"/>
</dbReference>
<dbReference type="Gene3D" id="3.30.70.20">
    <property type="match status" value="1"/>
</dbReference>
<feature type="binding site" evidence="10 11">
    <location>
        <position position="73"/>
    </location>
    <ligand>
        <name>[4Fe-4S] cluster</name>
        <dbReference type="ChEBI" id="CHEBI:49883"/>
        <label>1</label>
    </ligand>
</feature>
<evidence type="ECO:0000256" key="2">
    <source>
        <dbReference type="ARBA" id="ARBA00022485"/>
    </source>
</evidence>
<feature type="binding site" evidence="10 11">
    <location>
        <position position="112"/>
    </location>
    <ligand>
        <name>[4Fe-4S] cluster</name>
        <dbReference type="ChEBI" id="CHEBI:49883"/>
        <label>2</label>
    </ligand>
</feature>
<keyword evidence="3 10" id="KW-0479">Metal-binding</keyword>
<dbReference type="RefSeq" id="WP_004303179.1">
    <property type="nucleotide sequence ID" value="NC_011662.2"/>
</dbReference>
<keyword evidence="16" id="KW-1185">Reference proteome</keyword>
<evidence type="ECO:0000256" key="6">
    <source>
        <dbReference type="ARBA" id="ARBA00022982"/>
    </source>
</evidence>
<comment type="similarity">
    <text evidence="10">Belongs to the 4Fe4S bacterial-type ferredoxin family. RnfB subfamily.</text>
</comment>
<dbReference type="Pfam" id="PF14697">
    <property type="entry name" value="Fer4_21"/>
    <property type="match status" value="1"/>
</dbReference>
<dbReference type="eggNOG" id="COG2878">
    <property type="taxonomic scope" value="Bacteria"/>
</dbReference>
<accession>A0A5C7SSM8</accession>
<evidence type="ECO:0000313" key="15">
    <source>
        <dbReference type="EMBL" id="TXH86332.1"/>
    </source>
</evidence>
<evidence type="ECO:0000313" key="17">
    <source>
        <dbReference type="Proteomes" id="UP000321192"/>
    </source>
</evidence>
<comment type="caution">
    <text evidence="10">Lacks conserved residue(s) required for the propagation of feature annotation.</text>
</comment>
<feature type="region of interest" description="Hydrophobic" evidence="10">
    <location>
        <begin position="1"/>
        <end position="25"/>
    </location>
</feature>
<evidence type="ECO:0000256" key="4">
    <source>
        <dbReference type="ARBA" id="ARBA00022737"/>
    </source>
</evidence>
<dbReference type="Proteomes" id="UP000002186">
    <property type="component" value="Chromosome"/>
</dbReference>
<evidence type="ECO:0000256" key="8">
    <source>
        <dbReference type="ARBA" id="ARBA00023014"/>
    </source>
</evidence>
<dbReference type="NCBIfam" id="TIGR01944">
    <property type="entry name" value="rnfB"/>
    <property type="match status" value="1"/>
</dbReference>
<evidence type="ECO:0000259" key="12">
    <source>
        <dbReference type="PROSITE" id="PS51379"/>
    </source>
</evidence>
<keyword evidence="1 10" id="KW-0813">Transport</keyword>